<dbReference type="RefSeq" id="XP_033569195.1">
    <property type="nucleotide sequence ID" value="XM_033713299.1"/>
</dbReference>
<gene>
    <name evidence="2 4" type="ORF">BDZ99DRAFT_206959</name>
</gene>
<evidence type="ECO:0000313" key="2">
    <source>
        <dbReference type="EMBL" id="KAF2802231.1"/>
    </source>
</evidence>
<reference evidence="4" key="3">
    <citation type="submission" date="2025-04" db="UniProtKB">
        <authorList>
            <consortium name="RefSeq"/>
        </authorList>
    </citation>
    <scope>IDENTIFICATION</scope>
    <source>
        <strain evidence="4">CBS 304.34</strain>
    </source>
</reference>
<reference evidence="2 4" key="1">
    <citation type="journal article" date="2020" name="Stud. Mycol.">
        <title>101 Dothideomycetes genomes: a test case for predicting lifestyles and emergence of pathogens.</title>
        <authorList>
            <person name="Haridas S."/>
            <person name="Albert R."/>
            <person name="Binder M."/>
            <person name="Bloem J."/>
            <person name="Labutti K."/>
            <person name="Salamov A."/>
            <person name="Andreopoulos B."/>
            <person name="Baker S."/>
            <person name="Barry K."/>
            <person name="Bills G."/>
            <person name="Bluhm B."/>
            <person name="Cannon C."/>
            <person name="Castanera R."/>
            <person name="Culley D."/>
            <person name="Daum C."/>
            <person name="Ezra D."/>
            <person name="Gonzalez J."/>
            <person name="Henrissat B."/>
            <person name="Kuo A."/>
            <person name="Liang C."/>
            <person name="Lipzen A."/>
            <person name="Lutzoni F."/>
            <person name="Magnuson J."/>
            <person name="Mondo S."/>
            <person name="Nolan M."/>
            <person name="Ohm R."/>
            <person name="Pangilinan J."/>
            <person name="Park H.-J."/>
            <person name="Ramirez L."/>
            <person name="Alfaro M."/>
            <person name="Sun H."/>
            <person name="Tritt A."/>
            <person name="Yoshinaga Y."/>
            <person name="Zwiers L.-H."/>
            <person name="Turgeon B."/>
            <person name="Goodwin S."/>
            <person name="Spatafora J."/>
            <person name="Crous P."/>
            <person name="Grigoriev I."/>
        </authorList>
    </citation>
    <scope>NUCLEOTIDE SEQUENCE</scope>
    <source>
        <strain evidence="2 4">CBS 304.34</strain>
    </source>
</reference>
<keyword evidence="3" id="KW-1185">Reference proteome</keyword>
<dbReference type="AlphaFoldDB" id="A0A6A6Y094"/>
<proteinExistence type="predicted"/>
<feature type="region of interest" description="Disordered" evidence="1">
    <location>
        <begin position="163"/>
        <end position="192"/>
    </location>
</feature>
<organism evidence="2">
    <name type="scientific">Mytilinidion resinicola</name>
    <dbReference type="NCBI Taxonomy" id="574789"/>
    <lineage>
        <taxon>Eukaryota</taxon>
        <taxon>Fungi</taxon>
        <taxon>Dikarya</taxon>
        <taxon>Ascomycota</taxon>
        <taxon>Pezizomycotina</taxon>
        <taxon>Dothideomycetes</taxon>
        <taxon>Pleosporomycetidae</taxon>
        <taxon>Mytilinidiales</taxon>
        <taxon>Mytilinidiaceae</taxon>
        <taxon>Mytilinidion</taxon>
    </lineage>
</organism>
<reference evidence="4" key="2">
    <citation type="submission" date="2020-04" db="EMBL/GenBank/DDBJ databases">
        <authorList>
            <consortium name="NCBI Genome Project"/>
        </authorList>
    </citation>
    <scope>NUCLEOTIDE SEQUENCE</scope>
    <source>
        <strain evidence="4">CBS 304.34</strain>
    </source>
</reference>
<dbReference type="Proteomes" id="UP000504636">
    <property type="component" value="Unplaced"/>
</dbReference>
<name>A0A6A6Y094_9PEZI</name>
<accession>A0A6A6Y094</accession>
<sequence>MPRIPLLIRIHQLPRRRILKRTTKMRMPKRPQPHHRTHPAPLRRQIRMIRRQHLPTRMPRIHRLRQRCRRVMPRITHHPLVSTTHPPLSSLRLDKTYVRIATLLPAPSRSILRTASFNQPPHIPLMRILPRIQAPAADPSHVAHPPAHLPRLLRRYSTPPISTFVRSSTQNRGPAPNLASRSTSASKSARILPPSGERTVVEFVVAGHVEDV</sequence>
<feature type="compositionally biased region" description="Polar residues" evidence="1">
    <location>
        <begin position="163"/>
        <end position="172"/>
    </location>
</feature>
<dbReference type="EMBL" id="MU003724">
    <property type="protein sequence ID" value="KAF2802231.1"/>
    <property type="molecule type" value="Genomic_DNA"/>
</dbReference>
<protein>
    <submittedName>
        <fullName evidence="2 4">Uncharacterized protein</fullName>
    </submittedName>
</protein>
<evidence type="ECO:0000313" key="4">
    <source>
        <dbReference type="RefSeq" id="XP_033569195.1"/>
    </source>
</evidence>
<evidence type="ECO:0000313" key="3">
    <source>
        <dbReference type="Proteomes" id="UP000504636"/>
    </source>
</evidence>
<dbReference type="GeneID" id="54454192"/>
<evidence type="ECO:0000256" key="1">
    <source>
        <dbReference type="SAM" id="MobiDB-lite"/>
    </source>
</evidence>
<feature type="compositionally biased region" description="Low complexity" evidence="1">
    <location>
        <begin position="179"/>
        <end position="190"/>
    </location>
</feature>